<protein>
    <submittedName>
        <fullName evidence="1">Uncharacterized protein</fullName>
    </submittedName>
</protein>
<reference evidence="1 2" key="1">
    <citation type="journal article" date="2018" name="Sci. Rep.">
        <title>Comparative analysis of the Pocillopora damicornis genome highlights role of immune system in coral evolution.</title>
        <authorList>
            <person name="Cunning R."/>
            <person name="Bay R.A."/>
            <person name="Gillette P."/>
            <person name="Baker A.C."/>
            <person name="Traylor-Knowles N."/>
        </authorList>
    </citation>
    <scope>NUCLEOTIDE SEQUENCE [LARGE SCALE GENOMIC DNA]</scope>
    <source>
        <strain evidence="1">RSMAS</strain>
        <tissue evidence="1">Whole animal</tissue>
    </source>
</reference>
<dbReference type="EMBL" id="RCHS01001733">
    <property type="protein sequence ID" value="RMX51638.1"/>
    <property type="molecule type" value="Genomic_DNA"/>
</dbReference>
<gene>
    <name evidence="1" type="ORF">pdam_00021450</name>
</gene>
<dbReference type="Proteomes" id="UP000275408">
    <property type="component" value="Unassembled WGS sequence"/>
</dbReference>
<accession>A0A3M6UDY4</accession>
<proteinExistence type="predicted"/>
<comment type="caution">
    <text evidence="1">The sequence shown here is derived from an EMBL/GenBank/DDBJ whole genome shotgun (WGS) entry which is preliminary data.</text>
</comment>
<dbReference type="AlphaFoldDB" id="A0A3M6UDY4"/>
<organism evidence="1 2">
    <name type="scientific">Pocillopora damicornis</name>
    <name type="common">Cauliflower coral</name>
    <name type="synonym">Millepora damicornis</name>
    <dbReference type="NCBI Taxonomy" id="46731"/>
    <lineage>
        <taxon>Eukaryota</taxon>
        <taxon>Metazoa</taxon>
        <taxon>Cnidaria</taxon>
        <taxon>Anthozoa</taxon>
        <taxon>Hexacorallia</taxon>
        <taxon>Scleractinia</taxon>
        <taxon>Astrocoeniina</taxon>
        <taxon>Pocilloporidae</taxon>
        <taxon>Pocillopora</taxon>
    </lineage>
</organism>
<name>A0A3M6UDY4_POCDA</name>
<evidence type="ECO:0000313" key="1">
    <source>
        <dbReference type="EMBL" id="RMX51638.1"/>
    </source>
</evidence>
<sequence length="144" mass="16241">MNKSGQFSDNQNITGVKIIDKDFHKAKKTYGITLHLNSDKGYYSSCAGLDMYEIPTGEYSSVFELYFPSVSIDFKLVVILATSIVETISKASTNKFTDHAISLGHMHKYNNTTPDYLMIDLVLKNKAGYHNDVPLSVWDKAYKK</sequence>
<evidence type="ECO:0000313" key="2">
    <source>
        <dbReference type="Proteomes" id="UP000275408"/>
    </source>
</evidence>
<keyword evidence="2" id="KW-1185">Reference proteome</keyword>